<dbReference type="GO" id="GO:0005634">
    <property type="term" value="C:nucleus"/>
    <property type="evidence" value="ECO:0007669"/>
    <property type="project" value="UniProtKB-SubCell"/>
</dbReference>
<evidence type="ECO:0000256" key="14">
    <source>
        <dbReference type="ARBA" id="ARBA00062408"/>
    </source>
</evidence>
<dbReference type="SUPFAM" id="SSF117773">
    <property type="entry name" value="GTF2I-like repeat"/>
    <property type="match status" value="6"/>
</dbReference>
<dbReference type="FunFam" id="3.90.1460.10:FF:000001">
    <property type="entry name" value="general transcription factor II-I isoform X1"/>
    <property type="match status" value="3"/>
</dbReference>
<dbReference type="FunFam" id="3.90.1460.10:FF:000003">
    <property type="entry name" value="general transcription factor II-I isoform X1"/>
    <property type="match status" value="1"/>
</dbReference>
<keyword evidence="6" id="KW-0677">Repeat</keyword>
<evidence type="ECO:0000256" key="11">
    <source>
        <dbReference type="ARBA" id="ARBA00023163"/>
    </source>
</evidence>
<evidence type="ECO:0000256" key="7">
    <source>
        <dbReference type="ARBA" id="ARBA00022843"/>
    </source>
</evidence>
<keyword evidence="17" id="KW-1185">Reference proteome</keyword>
<sequence length="913" mass="103010">MAQVAMSTLPAEDEESSESRMVVTFLMSALESMCKELAKSKAEVACIAVYETDVFVVGTERGRAFVNTRKDFQKDFVKYCVEEEEKAAEMHKMKSATPANRMSVDAVEIETLRKTVEDYFCFCYGKALGKSTVVPVPYEKMLRDQSAVVVQGLPEGVAFKHPEHYDLATLKWILENKAGISFIIKRPFLEPKKHLGGRVMASDTERTILSPSGSCGPIKVKTEPTEDSDDDYSPPTKRPKSSEPPPPPPVPEPANAGKRKVREFNFEKWNARITDLRKQVEELFERKYAQAIKAKGPVTIPYPLFQSHVEDLYVEGLPEGIPFRRPSTYGIPRLERILLAKERIRFVIKKHELLNSTREDLQLDKPASGVKEEWYARITKLRKMVDQLFCKKFAEALGSTEAKAVPYQKFEAHPNDLYVEGLPENIPFRSPSWYGIPRLEKIIQVGNRIKFVIKRPELLTHSTTEVTQPRTNTPVKEDWNVRITKLRKQVEEIFNLKFAQALGLTEAVKVPYPVFESNPEFLYVEGLPEGIPFRSPTWFGIPRLERIVRGSNKIKFVVKKPELVVSYLPPGMASKINTKALQSPKRPRSPGSNSKVPEIEVTVEGPNNNSPQTSTVRTPTQTNGSNVPFKPRGREFSFEAWNAKITDLKQKVENLFNEKCGEALGLKQAVKVPFALFESFPEDFYVEGLPEGVPFRRPSTFGIPRLEKILRNKAKIKFIIKKPEMFETAIKESTSSKSPPRKINSSPSVNTTASGVEDLNIIQVTIPDDDNERLSKVEKARQLREQVNDLFSRKFGEAIGMGFPVKVPYRKITINPGCVVVDGMPPGVSFKAPSYLEISSMRRILDSAEFIKFTVIRPFPGLVINNQLVDQNESEGPVIQESAEASQLEVPATEEIKDSDGSSQIKQEPDPTW</sequence>
<reference evidence="17" key="1">
    <citation type="journal article" date="2018" name="Biotechnol. Bioeng.">
        <title>A reference genome of the Chinese hamster based on a hybrid assembly strategy.</title>
        <authorList>
            <person name="Rupp O."/>
            <person name="MacDonald M.L."/>
            <person name="Li S."/>
            <person name="Dhiman H."/>
            <person name="Polson S."/>
            <person name="Griep S."/>
            <person name="Heffner K."/>
            <person name="Hernandez I."/>
            <person name="Brinkrolf K."/>
            <person name="Jadhav V."/>
            <person name="Samoudi M."/>
            <person name="Hao H."/>
            <person name="Kingham B."/>
            <person name="Goesmann A."/>
            <person name="Betenbaugh M.J."/>
            <person name="Lewis N.E."/>
            <person name="Borth N."/>
            <person name="Lee K.H."/>
        </authorList>
    </citation>
    <scope>NUCLEOTIDE SEQUENCE [LARGE SCALE GENOMIC DNA]</scope>
    <source>
        <strain evidence="17">17A/GY</strain>
    </source>
</reference>
<keyword evidence="12" id="KW-0539">Nucleus</keyword>
<evidence type="ECO:0000256" key="12">
    <source>
        <dbReference type="ARBA" id="ARBA00023242"/>
    </source>
</evidence>
<dbReference type="InterPro" id="IPR004212">
    <property type="entry name" value="GTF2I"/>
</dbReference>
<feature type="region of interest" description="Disordered" evidence="16">
    <location>
        <begin position="731"/>
        <end position="751"/>
    </location>
</feature>
<evidence type="ECO:0000256" key="16">
    <source>
        <dbReference type="SAM" id="MobiDB-lite"/>
    </source>
</evidence>
<feature type="compositionally biased region" description="Polar residues" evidence="16">
    <location>
        <begin position="605"/>
        <end position="626"/>
    </location>
</feature>
<dbReference type="GO" id="GO:0005737">
    <property type="term" value="C:cytoplasm"/>
    <property type="evidence" value="ECO:0007669"/>
    <property type="project" value="UniProtKB-SubCell"/>
</dbReference>
<evidence type="ECO:0000313" key="18">
    <source>
        <dbReference type="RefSeq" id="XP_027271919.1"/>
    </source>
</evidence>
<comment type="function">
    <text evidence="13">Interacts with the basal transcription machinery by coordinating the formation of a multiprotein complex at the C-FOS promoter, and linking specific signal responsive activator complexes. Promotes the formation of stable high-order complexes of SRF and PHOX1 and interacts cooperatively with PHOX1 to promote serum-inducible transcription of a reporter gene deriven by the C-FOS serum response element (SRE). Acts as a coregulator for USF1 by binding independently two promoter elements, a pyrimidine-rich initiator (Inr) and an upstream E-box. Required for the formation of functional ARID3A DNA-binding complexes and for activation of immunoglobulin heavy-chain transcription upon B-lymphocyte activation.</text>
</comment>
<keyword evidence="11" id="KW-0804">Transcription</keyword>
<dbReference type="InterPro" id="IPR016659">
    <property type="entry name" value="TF_II-I"/>
</dbReference>
<proteinExistence type="predicted"/>
<evidence type="ECO:0000256" key="3">
    <source>
        <dbReference type="ARBA" id="ARBA00022490"/>
    </source>
</evidence>
<dbReference type="GO" id="GO:0006366">
    <property type="term" value="P:transcription by RNA polymerase II"/>
    <property type="evidence" value="ECO:0007669"/>
    <property type="project" value="InterPro"/>
</dbReference>
<accession>A0A9J7JR69</accession>
<keyword evidence="7" id="KW-0832">Ubl conjugation</keyword>
<comment type="subunit">
    <text evidence="14">Homodimer. Interacts with SRF and PHOX1. Binds a pyrimidine-rich initiator (Inr) and a recognition site (E-box) for upstream stimulatory factor 1 (USF1). Associates with the PH domain of Bruton's tyrosine kinase (BTK). May be a component of a BHC histone deacetylase complex that contains HDAC1, HDAC2, HMG20B/BRAF35, KDM1A, RCOR1/CoREST, PHF21A/BHC80, ZMYM2, ZNF217, ZMYM3, GSE1 and GTF2I. Interacts with BTK and ARID3A. Interacts with isoform beta of PRKG1.</text>
</comment>
<evidence type="ECO:0000256" key="10">
    <source>
        <dbReference type="ARBA" id="ARBA00023125"/>
    </source>
</evidence>
<dbReference type="Pfam" id="PF02946">
    <property type="entry name" value="GTF2I"/>
    <property type="match status" value="6"/>
</dbReference>
<dbReference type="CTD" id="2969"/>
<dbReference type="FunFam" id="3.90.1460.10:FF:000004">
    <property type="entry name" value="general transcription factor II-I isoform X1"/>
    <property type="match status" value="1"/>
</dbReference>
<protein>
    <recommendedName>
        <fullName evidence="15">General transcription factor II-I</fullName>
    </recommendedName>
</protein>
<dbReference type="Gene3D" id="3.90.1460.10">
    <property type="entry name" value="GTF2I-like"/>
    <property type="match status" value="6"/>
</dbReference>
<keyword evidence="4" id="KW-1017">Isopeptide bond</keyword>
<keyword evidence="3" id="KW-0963">Cytoplasm</keyword>
<evidence type="ECO:0000256" key="4">
    <source>
        <dbReference type="ARBA" id="ARBA00022499"/>
    </source>
</evidence>
<evidence type="ECO:0000256" key="15">
    <source>
        <dbReference type="ARBA" id="ARBA00067778"/>
    </source>
</evidence>
<dbReference type="PROSITE" id="PS51139">
    <property type="entry name" value="GTF2I"/>
    <property type="match status" value="6"/>
</dbReference>
<keyword evidence="8" id="KW-0007">Acetylation</keyword>
<keyword evidence="10" id="KW-0238">DNA-binding</keyword>
<feature type="region of interest" description="Disordered" evidence="16">
    <location>
        <begin position="576"/>
        <end position="629"/>
    </location>
</feature>
<dbReference type="GO" id="GO:0003677">
    <property type="term" value="F:DNA binding"/>
    <property type="evidence" value="ECO:0007669"/>
    <property type="project" value="UniProtKB-KW"/>
</dbReference>
<feature type="region of interest" description="Disordered" evidence="16">
    <location>
        <begin position="200"/>
        <end position="257"/>
    </location>
</feature>
<dbReference type="PIRSF" id="PIRSF016441">
    <property type="entry name" value="TF_II-I"/>
    <property type="match status" value="1"/>
</dbReference>
<name>A0A9J7JR69_CRIGR</name>
<gene>
    <name evidence="18" type="primary">Gtf2i</name>
</gene>
<evidence type="ECO:0000313" key="17">
    <source>
        <dbReference type="Proteomes" id="UP001108280"/>
    </source>
</evidence>
<evidence type="ECO:0000256" key="5">
    <source>
        <dbReference type="ARBA" id="ARBA00022553"/>
    </source>
</evidence>
<dbReference type="InterPro" id="IPR036647">
    <property type="entry name" value="GTF2I-like_rpt_sf"/>
</dbReference>
<dbReference type="PANTHER" id="PTHR46304">
    <property type="entry name" value="GENERAL TRANSCRIPTION FACTOR II-I REPEAT DOMAIN-CONTAINING PROTEIN 1"/>
    <property type="match status" value="1"/>
</dbReference>
<dbReference type="RefSeq" id="XP_027271919.1">
    <property type="nucleotide sequence ID" value="XM_027416118.2"/>
</dbReference>
<reference evidence="17" key="2">
    <citation type="journal article" date="2020" name="Biotechnol. Bioeng.">
        <title>Chromosome-scale scaffolds for the Chinese hamster reference genome assembly to facilitate the study of the CHO epigenome.</title>
        <authorList>
            <person name="Hilliard W."/>
            <person name="MacDonald M."/>
            <person name="Lee K.H."/>
        </authorList>
    </citation>
    <scope>NUCLEOTIDE SEQUENCE [LARGE SCALE GENOMIC DNA]</scope>
    <source>
        <strain evidence="17">17A/GY</strain>
    </source>
</reference>
<evidence type="ECO:0000256" key="2">
    <source>
        <dbReference type="ARBA" id="ARBA00004496"/>
    </source>
</evidence>
<dbReference type="GO" id="GO:0003700">
    <property type="term" value="F:DNA-binding transcription factor activity"/>
    <property type="evidence" value="ECO:0007669"/>
    <property type="project" value="TreeGrafter"/>
</dbReference>
<evidence type="ECO:0000256" key="6">
    <source>
        <dbReference type="ARBA" id="ARBA00022737"/>
    </source>
</evidence>
<dbReference type="AlphaFoldDB" id="A0A9J7JR69"/>
<organism evidence="17 18">
    <name type="scientific">Cricetulus griseus</name>
    <name type="common">Chinese hamster</name>
    <name type="synonym">Cricetulus barabensis griseus</name>
    <dbReference type="NCBI Taxonomy" id="10029"/>
    <lineage>
        <taxon>Eukaryota</taxon>
        <taxon>Metazoa</taxon>
        <taxon>Chordata</taxon>
        <taxon>Craniata</taxon>
        <taxon>Vertebrata</taxon>
        <taxon>Euteleostomi</taxon>
        <taxon>Mammalia</taxon>
        <taxon>Eutheria</taxon>
        <taxon>Euarchontoglires</taxon>
        <taxon>Glires</taxon>
        <taxon>Rodentia</taxon>
        <taxon>Myomorpha</taxon>
        <taxon>Muroidea</taxon>
        <taxon>Cricetidae</taxon>
        <taxon>Cricetinae</taxon>
        <taxon>Cricetulus</taxon>
    </lineage>
</organism>
<evidence type="ECO:0000256" key="8">
    <source>
        <dbReference type="ARBA" id="ARBA00022990"/>
    </source>
</evidence>
<dbReference type="Proteomes" id="UP001108280">
    <property type="component" value="Chromosome 4"/>
</dbReference>
<reference evidence="18" key="3">
    <citation type="submission" date="2025-08" db="UniProtKB">
        <authorList>
            <consortium name="RefSeq"/>
        </authorList>
    </citation>
    <scope>IDENTIFICATION</scope>
    <source>
        <strain evidence="18">17A/GY</strain>
        <tissue evidence="18">Liver</tissue>
    </source>
</reference>
<evidence type="ECO:0000256" key="13">
    <source>
        <dbReference type="ARBA" id="ARBA00055781"/>
    </source>
</evidence>
<keyword evidence="5" id="KW-0597">Phosphoprotein</keyword>
<feature type="compositionally biased region" description="Pro residues" evidence="16">
    <location>
        <begin position="242"/>
        <end position="252"/>
    </location>
</feature>
<dbReference type="FunFam" id="3.90.1460.10:FF:000002">
    <property type="entry name" value="General transcription factor II-I isoform 1"/>
    <property type="match status" value="1"/>
</dbReference>
<keyword evidence="9" id="KW-0805">Transcription regulation</keyword>
<evidence type="ECO:0000256" key="9">
    <source>
        <dbReference type="ARBA" id="ARBA00023015"/>
    </source>
</evidence>
<comment type="subcellular location">
    <subcellularLocation>
        <location evidence="2">Cytoplasm</location>
    </subcellularLocation>
    <subcellularLocation>
        <location evidence="1">Nucleus</location>
    </subcellularLocation>
</comment>
<dbReference type="GeneID" id="100771695"/>
<evidence type="ECO:0000256" key="1">
    <source>
        <dbReference type="ARBA" id="ARBA00004123"/>
    </source>
</evidence>
<feature type="region of interest" description="Disordered" evidence="16">
    <location>
        <begin position="875"/>
        <end position="913"/>
    </location>
</feature>
<dbReference type="PANTHER" id="PTHR46304:SF2">
    <property type="entry name" value="GENERAL TRANSCRIPTION FACTOR II-I"/>
    <property type="match status" value="1"/>
</dbReference>